<sequence>MTMDLPTGPQPVQFVVSIGNVHATPQYVVTPSGSWPLGEVNVSATDQTHVTTHTPTWAIVLCLIFVWFFLLSLLFLLAKETRVSGFVTVGVAARNGQAHVENIPVMNDVQRADVFHRVGYLQSLVGQARWLQGR</sequence>
<gene>
    <name evidence="2" type="ORF">IF651_16660</name>
</gene>
<dbReference type="RefSeq" id="WP_191830246.1">
    <property type="nucleotide sequence ID" value="NZ_JACYHB010000018.1"/>
</dbReference>
<name>A0A927PHC5_9MICO</name>
<organism evidence="2 3">
    <name type="scientific">Cellulosimicrobium arenosum</name>
    <dbReference type="NCBI Taxonomy" id="2708133"/>
    <lineage>
        <taxon>Bacteria</taxon>
        <taxon>Bacillati</taxon>
        <taxon>Actinomycetota</taxon>
        <taxon>Actinomycetes</taxon>
        <taxon>Micrococcales</taxon>
        <taxon>Promicromonosporaceae</taxon>
        <taxon>Cellulosimicrobium</taxon>
    </lineage>
</organism>
<evidence type="ECO:0000313" key="3">
    <source>
        <dbReference type="Proteomes" id="UP000610846"/>
    </source>
</evidence>
<accession>A0A927PHC5</accession>
<evidence type="ECO:0000256" key="1">
    <source>
        <dbReference type="SAM" id="Phobius"/>
    </source>
</evidence>
<reference evidence="2" key="1">
    <citation type="journal article" date="2018" name="Curr. Microbiol.">
        <title>Cellulosimicrobium arenosum sp. nov., Isolated from Marine Sediment Sand.</title>
        <authorList>
            <person name="Oh M."/>
            <person name="Kim J.H."/>
            <person name="Yoon J.H."/>
            <person name="Schumann P."/>
            <person name="Kim W."/>
        </authorList>
    </citation>
    <scope>NUCLEOTIDE SEQUENCE</scope>
    <source>
        <strain evidence="2">KCTC 49039</strain>
    </source>
</reference>
<keyword evidence="1" id="KW-0472">Membrane</keyword>
<dbReference type="EMBL" id="JACYHB010000018">
    <property type="protein sequence ID" value="MBD8080675.1"/>
    <property type="molecule type" value="Genomic_DNA"/>
</dbReference>
<evidence type="ECO:0000313" key="2">
    <source>
        <dbReference type="EMBL" id="MBD8080675.1"/>
    </source>
</evidence>
<proteinExistence type="predicted"/>
<keyword evidence="1" id="KW-0812">Transmembrane</keyword>
<comment type="caution">
    <text evidence="2">The sequence shown here is derived from an EMBL/GenBank/DDBJ whole genome shotgun (WGS) entry which is preliminary data.</text>
</comment>
<feature type="transmembrane region" description="Helical" evidence="1">
    <location>
        <begin position="57"/>
        <end position="78"/>
    </location>
</feature>
<dbReference type="Proteomes" id="UP000610846">
    <property type="component" value="Unassembled WGS sequence"/>
</dbReference>
<keyword evidence="1" id="KW-1133">Transmembrane helix</keyword>
<protein>
    <submittedName>
        <fullName evidence="2">Uncharacterized protein</fullName>
    </submittedName>
</protein>
<dbReference type="AlphaFoldDB" id="A0A927PHC5"/>
<reference evidence="2" key="2">
    <citation type="submission" date="2020-09" db="EMBL/GenBank/DDBJ databases">
        <authorList>
            <person name="Yu Y."/>
        </authorList>
    </citation>
    <scope>NUCLEOTIDE SEQUENCE</scope>
    <source>
        <strain evidence="2">KCTC 49039</strain>
    </source>
</reference>
<keyword evidence="3" id="KW-1185">Reference proteome</keyword>